<keyword evidence="3" id="KW-0378">Hydrolase</keyword>
<dbReference type="InParanoid" id="A0A6J2WIC2"/>
<evidence type="ECO:0000256" key="5">
    <source>
        <dbReference type="ARBA" id="ARBA00023145"/>
    </source>
</evidence>
<dbReference type="GeneID" id="115823193"/>
<dbReference type="RefSeq" id="XP_030643081.1">
    <property type="nucleotide sequence ID" value="XM_030787221.1"/>
</dbReference>
<feature type="domain" description="Cathepsin propeptide inhibitor" evidence="9">
    <location>
        <begin position="26"/>
        <end position="86"/>
    </location>
</feature>
<protein>
    <submittedName>
        <fullName evidence="11">Cathepsin L1-like</fullName>
    </submittedName>
</protein>
<dbReference type="InterPro" id="IPR013128">
    <property type="entry name" value="Peptidase_C1A"/>
</dbReference>
<dbReference type="AlphaFoldDB" id="A0A6J2WIC2"/>
<keyword evidence="2" id="KW-0645">Protease</keyword>
<dbReference type="PROSITE" id="PS00640">
    <property type="entry name" value="THIOL_PROTEASE_ASN"/>
    <property type="match status" value="1"/>
</dbReference>
<accession>A0A6J2WIC2</accession>
<feature type="chain" id="PRO_5026662178" evidence="7">
    <location>
        <begin position="17"/>
        <end position="337"/>
    </location>
</feature>
<dbReference type="SMART" id="SM00848">
    <property type="entry name" value="Inhibitor_I29"/>
    <property type="match status" value="1"/>
</dbReference>
<evidence type="ECO:0000256" key="2">
    <source>
        <dbReference type="ARBA" id="ARBA00022670"/>
    </source>
</evidence>
<dbReference type="CDD" id="cd02248">
    <property type="entry name" value="Peptidase_C1A"/>
    <property type="match status" value="1"/>
</dbReference>
<dbReference type="InterPro" id="IPR038765">
    <property type="entry name" value="Papain-like_cys_pep_sf"/>
</dbReference>
<keyword evidence="4" id="KW-0788">Thiol protease</keyword>
<sequence>MKLLILAVALVTMVSAASTSLEDLEFHTWKMKFGKIYRSAEEEAQRKLTWLSNRKYVMAHNILADKGIKSYRLGLNHFADMDNQDYREMFVKGCLSFPESMKSHDEVTVVDQAASPVPNSVDWRTKGYVTPVKDQGQCGSCWAFSATGALEGQMFRKTGKLVSLSEQQLVDCSRPYGNKGCRGGLMSWAFKYIKANGGLDTAHSYPYEGRDFRCRFNSSAVGATCRGFVNVASGNEKALQRAVGTVGPVSVAIDVSRRSFQFYKSGVYNEPRCSSTKLGHAVLVVGYGTSGWRRWKRDYWLVKNSWGIYWGDRGYIKMSRNNNNQCGIASVAVYPRI</sequence>
<dbReference type="Pfam" id="PF08246">
    <property type="entry name" value="Inhibitor_I29"/>
    <property type="match status" value="1"/>
</dbReference>
<keyword evidence="6" id="KW-1015">Disulfide bond</keyword>
<dbReference type="GO" id="GO:0008234">
    <property type="term" value="F:cysteine-type peptidase activity"/>
    <property type="evidence" value="ECO:0007669"/>
    <property type="project" value="UniProtKB-KW"/>
</dbReference>
<evidence type="ECO:0000256" key="4">
    <source>
        <dbReference type="ARBA" id="ARBA00022807"/>
    </source>
</evidence>
<keyword evidence="5" id="KW-0865">Zymogen</keyword>
<feature type="domain" description="Peptidase C1A papain C-terminal" evidence="8">
    <location>
        <begin position="117"/>
        <end position="336"/>
    </location>
</feature>
<dbReference type="Pfam" id="PF00112">
    <property type="entry name" value="Peptidase_C1"/>
    <property type="match status" value="1"/>
</dbReference>
<dbReference type="GO" id="GO:0006508">
    <property type="term" value="P:proteolysis"/>
    <property type="evidence" value="ECO:0007669"/>
    <property type="project" value="UniProtKB-KW"/>
</dbReference>
<dbReference type="InterPro" id="IPR000668">
    <property type="entry name" value="Peptidase_C1A_C"/>
</dbReference>
<comment type="similarity">
    <text evidence="1">Belongs to the peptidase C1 family.</text>
</comment>
<evidence type="ECO:0000313" key="10">
    <source>
        <dbReference type="Proteomes" id="UP000504632"/>
    </source>
</evidence>
<dbReference type="InterPro" id="IPR025660">
    <property type="entry name" value="Pept_his_AS"/>
</dbReference>
<keyword evidence="7" id="KW-0732">Signal</keyword>
<dbReference type="InterPro" id="IPR013201">
    <property type="entry name" value="Prot_inhib_I29"/>
</dbReference>
<evidence type="ECO:0000259" key="8">
    <source>
        <dbReference type="SMART" id="SM00645"/>
    </source>
</evidence>
<dbReference type="InterPro" id="IPR039417">
    <property type="entry name" value="Peptidase_C1A_papain-like"/>
</dbReference>
<evidence type="ECO:0000256" key="1">
    <source>
        <dbReference type="ARBA" id="ARBA00008455"/>
    </source>
</evidence>
<evidence type="ECO:0000256" key="7">
    <source>
        <dbReference type="SAM" id="SignalP"/>
    </source>
</evidence>
<dbReference type="OrthoDB" id="10253408at2759"/>
<evidence type="ECO:0000313" key="11">
    <source>
        <dbReference type="RefSeq" id="XP_030643081.1"/>
    </source>
</evidence>
<reference evidence="11" key="1">
    <citation type="submission" date="2025-08" db="UniProtKB">
        <authorList>
            <consortium name="RefSeq"/>
        </authorList>
    </citation>
    <scope>IDENTIFICATION</scope>
</reference>
<dbReference type="SMART" id="SM00645">
    <property type="entry name" value="Pept_C1"/>
    <property type="match status" value="1"/>
</dbReference>
<dbReference type="PROSITE" id="PS00639">
    <property type="entry name" value="THIOL_PROTEASE_HIS"/>
    <property type="match status" value="1"/>
</dbReference>
<evidence type="ECO:0000259" key="9">
    <source>
        <dbReference type="SMART" id="SM00848"/>
    </source>
</evidence>
<proteinExistence type="inferred from homology"/>
<dbReference type="Proteomes" id="UP000504632">
    <property type="component" value="Chromosome 10"/>
</dbReference>
<dbReference type="PRINTS" id="PR00705">
    <property type="entry name" value="PAPAIN"/>
</dbReference>
<name>A0A6J2WIC2_CHACN</name>
<dbReference type="InterPro" id="IPR000169">
    <property type="entry name" value="Pept_cys_AS"/>
</dbReference>
<dbReference type="PANTHER" id="PTHR12411">
    <property type="entry name" value="CYSTEINE PROTEASE FAMILY C1-RELATED"/>
    <property type="match status" value="1"/>
</dbReference>
<dbReference type="FunFam" id="3.90.70.10:FF:000006">
    <property type="entry name" value="Cathepsin S"/>
    <property type="match status" value="1"/>
</dbReference>
<dbReference type="SUPFAM" id="SSF54001">
    <property type="entry name" value="Cysteine proteinases"/>
    <property type="match status" value="1"/>
</dbReference>
<gene>
    <name evidence="11" type="primary">LOC115823193</name>
</gene>
<dbReference type="PROSITE" id="PS00139">
    <property type="entry name" value="THIOL_PROTEASE_CYS"/>
    <property type="match status" value="1"/>
</dbReference>
<dbReference type="Gene3D" id="3.90.70.10">
    <property type="entry name" value="Cysteine proteinases"/>
    <property type="match status" value="1"/>
</dbReference>
<feature type="signal peptide" evidence="7">
    <location>
        <begin position="1"/>
        <end position="16"/>
    </location>
</feature>
<evidence type="ECO:0000256" key="6">
    <source>
        <dbReference type="ARBA" id="ARBA00023157"/>
    </source>
</evidence>
<organism evidence="10 11">
    <name type="scientific">Chanos chanos</name>
    <name type="common">Milkfish</name>
    <name type="synonym">Mugil chanos</name>
    <dbReference type="NCBI Taxonomy" id="29144"/>
    <lineage>
        <taxon>Eukaryota</taxon>
        <taxon>Metazoa</taxon>
        <taxon>Chordata</taxon>
        <taxon>Craniata</taxon>
        <taxon>Vertebrata</taxon>
        <taxon>Euteleostomi</taxon>
        <taxon>Actinopterygii</taxon>
        <taxon>Neopterygii</taxon>
        <taxon>Teleostei</taxon>
        <taxon>Ostariophysi</taxon>
        <taxon>Gonorynchiformes</taxon>
        <taxon>Chanidae</taxon>
        <taxon>Chanos</taxon>
    </lineage>
</organism>
<dbReference type="InterPro" id="IPR025661">
    <property type="entry name" value="Pept_asp_AS"/>
</dbReference>
<evidence type="ECO:0000256" key="3">
    <source>
        <dbReference type="ARBA" id="ARBA00022801"/>
    </source>
</evidence>
<keyword evidence="10" id="KW-1185">Reference proteome</keyword>